<proteinExistence type="predicted"/>
<keyword evidence="3" id="KW-1185">Reference proteome</keyword>
<organism evidence="1">
    <name type="scientific">Cladocopium goreaui</name>
    <dbReference type="NCBI Taxonomy" id="2562237"/>
    <lineage>
        <taxon>Eukaryota</taxon>
        <taxon>Sar</taxon>
        <taxon>Alveolata</taxon>
        <taxon>Dinophyceae</taxon>
        <taxon>Suessiales</taxon>
        <taxon>Symbiodiniaceae</taxon>
        <taxon>Cladocopium</taxon>
    </lineage>
</organism>
<reference evidence="1" key="1">
    <citation type="submission" date="2022-10" db="EMBL/GenBank/DDBJ databases">
        <authorList>
            <person name="Chen Y."/>
            <person name="Dougan E. K."/>
            <person name="Chan C."/>
            <person name="Rhodes N."/>
            <person name="Thang M."/>
        </authorList>
    </citation>
    <scope>NUCLEOTIDE SEQUENCE</scope>
</reference>
<gene>
    <name evidence="1" type="ORF">C1SCF055_LOCUS6370</name>
</gene>
<dbReference type="EMBL" id="CAMXCT030000402">
    <property type="protein sequence ID" value="CAL4765620.1"/>
    <property type="molecule type" value="Genomic_DNA"/>
</dbReference>
<reference evidence="2" key="2">
    <citation type="submission" date="2024-04" db="EMBL/GenBank/DDBJ databases">
        <authorList>
            <person name="Chen Y."/>
            <person name="Shah S."/>
            <person name="Dougan E. K."/>
            <person name="Thang M."/>
            <person name="Chan C."/>
        </authorList>
    </citation>
    <scope>NUCLEOTIDE SEQUENCE [LARGE SCALE GENOMIC DNA]</scope>
</reference>
<comment type="caution">
    <text evidence="1">The sequence shown here is derived from an EMBL/GenBank/DDBJ whole genome shotgun (WGS) entry which is preliminary data.</text>
</comment>
<protein>
    <submittedName>
        <fullName evidence="1">Uncharacterized protein</fullName>
    </submittedName>
</protein>
<dbReference type="Proteomes" id="UP001152797">
    <property type="component" value="Unassembled WGS sequence"/>
</dbReference>
<evidence type="ECO:0000313" key="1">
    <source>
        <dbReference type="EMBL" id="CAI3978308.1"/>
    </source>
</evidence>
<dbReference type="EMBL" id="CAMXCT020000402">
    <property type="protein sequence ID" value="CAL1131683.1"/>
    <property type="molecule type" value="Genomic_DNA"/>
</dbReference>
<evidence type="ECO:0000313" key="2">
    <source>
        <dbReference type="EMBL" id="CAL1131683.1"/>
    </source>
</evidence>
<sequence length="289" mass="32227">MGDPHITTLDGHHYTLMRQGIFSLWHLSGLETQFHSDNGFMKTVPVDWQVYTWYAGHQAFTKGLLLVDKSGGAVRQIMEMTSEDCQWRARKGDGEWTIVKDDEEIWVPDGQDYVTGFQVTKKGAKGYKHIHLNVNTKSGKTEKVVLSLSCRPHHNINLQLVMRQRHDYRFVDGELKVARGSRGFSTLQTDSEFAIDAKWQDLGGSDSAATYLDMDQAGDAFVAKCSREEEGKAQDACSKHLGHLGDIQHGSPDETFYEDCVYDVCHGAGETAAELAAELLASTRAIEGI</sequence>
<evidence type="ECO:0000313" key="3">
    <source>
        <dbReference type="Proteomes" id="UP001152797"/>
    </source>
</evidence>
<name>A0A9P1BTT9_9DINO</name>
<accession>A0A9P1BTT9</accession>
<dbReference type="AlphaFoldDB" id="A0A9P1BTT9"/>
<dbReference type="EMBL" id="CAMXCT010000402">
    <property type="protein sequence ID" value="CAI3978308.1"/>
    <property type="molecule type" value="Genomic_DNA"/>
</dbReference>